<feature type="signal peptide" evidence="1">
    <location>
        <begin position="1"/>
        <end position="20"/>
    </location>
</feature>
<accession>A0A4Q7VGP5</accession>
<gene>
    <name evidence="3" type="ORF">EV670_2897</name>
</gene>
<dbReference type="Pfam" id="PF12973">
    <property type="entry name" value="Cupin_7"/>
    <property type="match status" value="1"/>
</dbReference>
<feature type="domain" description="ChrR-like cupin" evidence="2">
    <location>
        <begin position="26"/>
        <end position="136"/>
    </location>
</feature>
<dbReference type="Proteomes" id="UP000293671">
    <property type="component" value="Unassembled WGS sequence"/>
</dbReference>
<dbReference type="InterPro" id="IPR011051">
    <property type="entry name" value="RmlC_Cupin_sf"/>
</dbReference>
<dbReference type="InterPro" id="IPR025979">
    <property type="entry name" value="ChrR-like_cupin_dom"/>
</dbReference>
<name>A0A4Q7VGP5_9BURK</name>
<keyword evidence="1" id="KW-0732">Signal</keyword>
<feature type="chain" id="PRO_5020988973" evidence="1">
    <location>
        <begin position="21"/>
        <end position="153"/>
    </location>
</feature>
<evidence type="ECO:0000313" key="3">
    <source>
        <dbReference type="EMBL" id="RZT95148.1"/>
    </source>
</evidence>
<proteinExistence type="predicted"/>
<evidence type="ECO:0000313" key="4">
    <source>
        <dbReference type="Proteomes" id="UP000293671"/>
    </source>
</evidence>
<organism evidence="3 4">
    <name type="scientific">Rivibacter subsaxonicus</name>
    <dbReference type="NCBI Taxonomy" id="457575"/>
    <lineage>
        <taxon>Bacteria</taxon>
        <taxon>Pseudomonadati</taxon>
        <taxon>Pseudomonadota</taxon>
        <taxon>Betaproteobacteria</taxon>
        <taxon>Burkholderiales</taxon>
        <taxon>Rivibacter</taxon>
    </lineage>
</organism>
<evidence type="ECO:0000256" key="1">
    <source>
        <dbReference type="SAM" id="SignalP"/>
    </source>
</evidence>
<dbReference type="Gene3D" id="2.60.120.10">
    <property type="entry name" value="Jelly Rolls"/>
    <property type="match status" value="1"/>
</dbReference>
<dbReference type="AlphaFoldDB" id="A0A4Q7VGP5"/>
<protein>
    <submittedName>
        <fullName evidence="3">Uncharacterized protein DUF4437</fullName>
    </submittedName>
</protein>
<dbReference type="OrthoDB" id="1433532at2"/>
<comment type="caution">
    <text evidence="3">The sequence shown here is derived from an EMBL/GenBank/DDBJ whole genome shotgun (WGS) entry which is preliminary data.</text>
</comment>
<dbReference type="RefSeq" id="WP_130433316.1">
    <property type="nucleotide sequence ID" value="NZ_SHKP01000007.1"/>
</dbReference>
<dbReference type="InterPro" id="IPR014710">
    <property type="entry name" value="RmlC-like_jellyroll"/>
</dbReference>
<keyword evidence="4" id="KW-1185">Reference proteome</keyword>
<reference evidence="3 4" key="1">
    <citation type="submission" date="2019-02" db="EMBL/GenBank/DDBJ databases">
        <title>Genomic Encyclopedia of Type Strains, Phase IV (KMG-IV): sequencing the most valuable type-strain genomes for metagenomic binning, comparative biology and taxonomic classification.</title>
        <authorList>
            <person name="Goeker M."/>
        </authorList>
    </citation>
    <scope>NUCLEOTIDE SEQUENCE [LARGE SCALE GENOMIC DNA]</scope>
    <source>
        <strain evidence="3 4">DSM 19570</strain>
    </source>
</reference>
<evidence type="ECO:0000259" key="2">
    <source>
        <dbReference type="Pfam" id="PF12973"/>
    </source>
</evidence>
<dbReference type="SUPFAM" id="SSF51182">
    <property type="entry name" value="RmlC-like cupins"/>
    <property type="match status" value="1"/>
</dbReference>
<sequence length="153" mass="16763">MKRVLSFLASVVVAMPLALAQEMNFYAPADVQWKPGPGSLPAGAKFAVLNGDPTKEGPFVMRLWLPDGFKIQPHTHPQVERITVISGTFNLGMGDKFDQAATREMPTGAFGYWPAGMQHFAWARGDTVLQLHGVGPWTITYVNPADDPRNAKK</sequence>
<dbReference type="CDD" id="cd06989">
    <property type="entry name" value="cupin_DRT102"/>
    <property type="match status" value="1"/>
</dbReference>
<dbReference type="EMBL" id="SHKP01000007">
    <property type="protein sequence ID" value="RZT95148.1"/>
    <property type="molecule type" value="Genomic_DNA"/>
</dbReference>